<accession>A0AA39Q805</accession>
<protein>
    <submittedName>
        <fullName evidence="1">Uncharacterized protein</fullName>
    </submittedName>
</protein>
<dbReference type="EMBL" id="JAUEPU010000015">
    <property type="protein sequence ID" value="KAK0496613.1"/>
    <property type="molecule type" value="Genomic_DNA"/>
</dbReference>
<proteinExistence type="predicted"/>
<gene>
    <name evidence="1" type="ORF">EDD18DRAFT_1105717</name>
</gene>
<organism evidence="1 2">
    <name type="scientific">Armillaria luteobubalina</name>
    <dbReference type="NCBI Taxonomy" id="153913"/>
    <lineage>
        <taxon>Eukaryota</taxon>
        <taxon>Fungi</taxon>
        <taxon>Dikarya</taxon>
        <taxon>Basidiomycota</taxon>
        <taxon>Agaricomycotina</taxon>
        <taxon>Agaricomycetes</taxon>
        <taxon>Agaricomycetidae</taxon>
        <taxon>Agaricales</taxon>
        <taxon>Marasmiineae</taxon>
        <taxon>Physalacriaceae</taxon>
        <taxon>Armillaria</taxon>
    </lineage>
</organism>
<evidence type="ECO:0000313" key="1">
    <source>
        <dbReference type="EMBL" id="KAK0496613.1"/>
    </source>
</evidence>
<evidence type="ECO:0000313" key="2">
    <source>
        <dbReference type="Proteomes" id="UP001175228"/>
    </source>
</evidence>
<dbReference type="Proteomes" id="UP001175228">
    <property type="component" value="Unassembled WGS sequence"/>
</dbReference>
<comment type="caution">
    <text evidence="1">The sequence shown here is derived from an EMBL/GenBank/DDBJ whole genome shotgun (WGS) entry which is preliminary data.</text>
</comment>
<name>A0AA39Q805_9AGAR</name>
<reference evidence="1" key="1">
    <citation type="submission" date="2023-06" db="EMBL/GenBank/DDBJ databases">
        <authorList>
            <consortium name="Lawrence Berkeley National Laboratory"/>
            <person name="Ahrendt S."/>
            <person name="Sahu N."/>
            <person name="Indic B."/>
            <person name="Wong-Bajracharya J."/>
            <person name="Merenyi Z."/>
            <person name="Ke H.-M."/>
            <person name="Monk M."/>
            <person name="Kocsube S."/>
            <person name="Drula E."/>
            <person name="Lipzen A."/>
            <person name="Balint B."/>
            <person name="Henrissat B."/>
            <person name="Andreopoulos B."/>
            <person name="Martin F.M."/>
            <person name="Harder C.B."/>
            <person name="Rigling D."/>
            <person name="Ford K.L."/>
            <person name="Foster G.D."/>
            <person name="Pangilinan J."/>
            <person name="Papanicolaou A."/>
            <person name="Barry K."/>
            <person name="LaButti K."/>
            <person name="Viragh M."/>
            <person name="Koriabine M."/>
            <person name="Yan M."/>
            <person name="Riley R."/>
            <person name="Champramary S."/>
            <person name="Plett K.L."/>
            <person name="Tsai I.J."/>
            <person name="Slot J."/>
            <person name="Sipos G."/>
            <person name="Plett J."/>
            <person name="Nagy L.G."/>
            <person name="Grigoriev I.V."/>
        </authorList>
    </citation>
    <scope>NUCLEOTIDE SEQUENCE</scope>
    <source>
        <strain evidence="1">HWK02</strain>
    </source>
</reference>
<keyword evidence="2" id="KW-1185">Reference proteome</keyword>
<sequence>MFNSENVSLNNVRKARNPQEQTILPSSRLALVGLRYRLAKSCSLAEVKAAIHNLTWKHIKELTIFDAELDGASIVEVKLKNGINKQCWKRNDGGHETQPIDMKEIDEEAYYGGRPTEDVLNDEETFIKYSRRPGAHEKHSLVTPSNMKSWHIPKKICNTQNLEDLQKQIPGVNRMPLVVLTLVVLIPATRQMIFIVEKYKSVPALRLEIQVRTRETSNIEVGSETGTGWGLVDVTTLTFGYWYRDARGPYQVGYIGDFKVTAGRPAQARQIWAREQMIYALGSKYNQFLDSQNVGWREMS</sequence>
<dbReference type="AlphaFoldDB" id="A0AA39Q805"/>